<evidence type="ECO:0000313" key="2">
    <source>
        <dbReference type="EMBL" id="SER66895.1"/>
    </source>
</evidence>
<evidence type="ECO:0000259" key="1">
    <source>
        <dbReference type="Pfam" id="PF06983"/>
    </source>
</evidence>
<organism evidence="2 5">
    <name type="scientific">Halopseudomonas bauzanensis</name>
    <dbReference type="NCBI Taxonomy" id="653930"/>
    <lineage>
        <taxon>Bacteria</taxon>
        <taxon>Pseudomonadati</taxon>
        <taxon>Pseudomonadota</taxon>
        <taxon>Gammaproteobacteria</taxon>
        <taxon>Pseudomonadales</taxon>
        <taxon>Pseudomonadaceae</taxon>
        <taxon>Halopseudomonas</taxon>
    </lineage>
</organism>
<dbReference type="InterPro" id="IPR029068">
    <property type="entry name" value="Glyas_Bleomycin-R_OHBP_Dase"/>
</dbReference>
<dbReference type="CDD" id="cd06588">
    <property type="entry name" value="PhnB_like"/>
    <property type="match status" value="1"/>
</dbReference>
<dbReference type="PANTHER" id="PTHR33990:SF1">
    <property type="entry name" value="PROTEIN YJDN"/>
    <property type="match status" value="1"/>
</dbReference>
<protein>
    <submittedName>
        <fullName evidence="2">PhnB protein</fullName>
    </submittedName>
</protein>
<gene>
    <name evidence="3" type="ORF">SAMN04487855_0372</name>
    <name evidence="2" type="ORF">SAMN05216589_1255</name>
</gene>
<dbReference type="SUPFAM" id="SSF54593">
    <property type="entry name" value="Glyoxalase/Bleomycin resistance protein/Dihydroxybiphenyl dioxygenase"/>
    <property type="match status" value="1"/>
</dbReference>
<reference evidence="4 5" key="1">
    <citation type="submission" date="2016-10" db="EMBL/GenBank/DDBJ databases">
        <authorList>
            <person name="de Groot N.N."/>
        </authorList>
    </citation>
    <scope>NUCLEOTIDE SEQUENCE [LARGE SCALE GENOMIC DNA]</scope>
    <source>
        <strain evidence="3 4">CGMCC 1.9095</strain>
        <strain evidence="2 5">DSM 22558</strain>
    </source>
</reference>
<dbReference type="AlphaFoldDB" id="A0A031MKC2"/>
<dbReference type="RefSeq" id="WP_051610801.1">
    <property type="nucleotide sequence ID" value="NZ_FOGN01000001.1"/>
</dbReference>
<name>A0A031MKC2_9GAMM</name>
<dbReference type="Proteomes" id="UP000186599">
    <property type="component" value="Unassembled WGS sequence"/>
</dbReference>
<dbReference type="Gene3D" id="3.10.180.10">
    <property type="entry name" value="2,3-Dihydroxybiphenyl 1,2-Dioxygenase, domain 1"/>
    <property type="match status" value="1"/>
</dbReference>
<dbReference type="OrthoDB" id="9795306at2"/>
<dbReference type="Pfam" id="PF06983">
    <property type="entry name" value="3-dmu-9_3-mt"/>
    <property type="match status" value="1"/>
</dbReference>
<feature type="domain" description="PhnB-like" evidence="1">
    <location>
        <begin position="13"/>
        <end position="138"/>
    </location>
</feature>
<dbReference type="Proteomes" id="UP000186904">
    <property type="component" value="Unassembled WGS sequence"/>
</dbReference>
<dbReference type="STRING" id="653930.SAMN05216589_1255"/>
<evidence type="ECO:0000313" key="5">
    <source>
        <dbReference type="Proteomes" id="UP000186904"/>
    </source>
</evidence>
<evidence type="ECO:0000313" key="3">
    <source>
        <dbReference type="EMBL" id="SFL61415.1"/>
    </source>
</evidence>
<dbReference type="EMBL" id="FOGN01000001">
    <property type="protein sequence ID" value="SER66895.1"/>
    <property type="molecule type" value="Genomic_DNA"/>
</dbReference>
<proteinExistence type="predicted"/>
<sequence length="149" mass="16443">MATTPKTPVSLAVYLTFPGNCREALQFYARELGGTLGEIHSHRDAPEGTGVPEDWLDQVMHGEVTVANQVIMGSDAPPGTYQQAQGVFVQLYYDDVLTAEQAYNRLSDGGTTRMPFGPSFWAEGFGMLTDRFGIGWIITSRYIESADWK</sequence>
<evidence type="ECO:0000313" key="4">
    <source>
        <dbReference type="Proteomes" id="UP000186599"/>
    </source>
</evidence>
<dbReference type="EMBL" id="FOUA01000001">
    <property type="protein sequence ID" value="SFL61415.1"/>
    <property type="molecule type" value="Genomic_DNA"/>
</dbReference>
<dbReference type="PANTHER" id="PTHR33990">
    <property type="entry name" value="PROTEIN YJDN-RELATED"/>
    <property type="match status" value="1"/>
</dbReference>
<accession>A0A031MKC2</accession>
<keyword evidence="4" id="KW-1185">Reference proteome</keyword>
<dbReference type="InterPro" id="IPR028973">
    <property type="entry name" value="PhnB-like"/>
</dbReference>